<evidence type="ECO:0000256" key="1">
    <source>
        <dbReference type="ARBA" id="ARBA00004906"/>
    </source>
</evidence>
<dbReference type="EMBL" id="OB661265">
    <property type="protein sequence ID" value="CAD7227799.1"/>
    <property type="molecule type" value="Genomic_DNA"/>
</dbReference>
<evidence type="ECO:0000259" key="7">
    <source>
        <dbReference type="Pfam" id="PF16191"/>
    </source>
</evidence>
<dbReference type="InterPro" id="IPR000594">
    <property type="entry name" value="ThiF_NAD_FAD-bd"/>
</dbReference>
<sequence length="1477" mass="163374">MTQSSLDSGSQIAPAMAMVPNGTNGQAILPPAPGEIDESLYSRQLYVLGHEANGRFRHSDLSFGFGVAGIDGLGVEIAKCVILGGVRGVTLHDTVEVTKEDLTSQYYLTPEDIGKNRASACVEQLAELNTYVHTKVYTGELTPEYIQKFKDQTLISKDAKSTKLPVKSKTSSERPLPPAAVIVLCGPNRTEDAIRLSEFTHVKGISLILAQVSGVFGMVFCDFGPKFVVNDATGENPATAMIASITREKEGMVACIDESRHGFEDGDYVTFSEIKGMTQLNGAPPMKIKVKGSDTFTIGDTTYFDPYVTGGVVVQVKMPVEISFLSFPKALAAPEFVMSDFAKMDRPPILHACFQALAEFRKKHKRDPKALVAEQRGEQDESETVMKTIKEARAKCLKIQRLLRAGAGSTASTSMTGGGAATSSDGRDVSLLKLTLPKFHGDPLKYQEFWDASNISVHASTKYTDGQKLTYLKMYVDGEAQRALAGWDSTEANYKEALEYFQRRFGNPELRKDALAMKLLDLEAVEVPDAAKLRHLIDDIVGATRSLEALGVKMDSFEFMVRVLMTKKIPMSCFQDFQRSYKTAEERTLKNLLTFLEEEVAIMERARTQHGKEKLQCAGLEESYEGHGSAHALRVSEKVKGQGRGARGQDKGKGSSSKGPTLCLFCQGSHATKDCAADMTLEEKHGKLVEARVCFKCAGKRHHSRDCYSKWQCKNCEGKHMTSMCKKKADENAKVGQAGVGLMRTALVQVNQGPLTSLMADTGCSRTFIREDLAKEAKAEVLREENLTIEVFGGKTEQRRCQVVKVRLTGVGCQGTLDVEAVCFPDLGSSGGEFSSAVAAECYKSFGAPAHYPGQQNKVGILLGEDCYDHVVTGPTQPLTTGLKATRSIFGWMIHGRSERAAVVKVCKANFDLSHFWELDHLGIKEVDLDKEDVLYRVERKDGRYWVSWPWREELRPSDNKGIAEARLTRLLAKMTPEEKAEYSWALRGRHAVVGDLGKAFLQIRLNETDRDVTRFLWDGQEYRSTSVLFGATSSPGILQTVLDFHIQTLLEEGDLPADTLKQIREDLYVDDLASSLDSDEEIEQYWKKAKEAFKRASMDLRKCRTTAAGLKSLEEQQAPGGKQAAEMKVPRWMGTKNREGTTLHCFVDASGRIYAGVVFVRVKSSSGTVTHLLASKARLVSPKMREGNFSGRFELLACVLGAKLVQSVVEALGWSDVAVTFWTDSRVALHWIAGAPEKWEVFVRNRVRQIREVAGEWRYVPTKMNVADIPTRERGVDEERWKKGPEWLSLGEDSWPEADAGRSVTEIVQQGRAVMADEIWKELVTPRVSRWRVLVGSVKRIIERVRRQRGQQEYDPAELEKAAVTVIVRAVQGFAFQEECEALSEGKEVPRRSPLADFGPFLDESGVLRMGGRLHKTNKGPQEAVHPAILSRVGSVELLVMNVHAGLFHAGVGTTLAVLTKKGSCPWFMRPAGVDQ</sequence>
<dbReference type="Pfam" id="PF05380">
    <property type="entry name" value="Peptidase_A17"/>
    <property type="match status" value="1"/>
</dbReference>
<dbReference type="Gene3D" id="3.30.70.270">
    <property type="match status" value="1"/>
</dbReference>
<keyword evidence="3" id="KW-0436">Ligase</keyword>
<dbReference type="Pfam" id="PF03564">
    <property type="entry name" value="DUF1759"/>
    <property type="match status" value="1"/>
</dbReference>
<dbReference type="Gene3D" id="3.40.50.12550">
    <property type="entry name" value="Ubiquitin-activating enzyme E1, inactive adenylation domain, subdomain 2"/>
    <property type="match status" value="1"/>
</dbReference>
<dbReference type="Pfam" id="PF16190">
    <property type="entry name" value="E1_FCCH"/>
    <property type="match status" value="1"/>
</dbReference>
<dbReference type="InterPro" id="IPR043128">
    <property type="entry name" value="Rev_trsase/Diguanyl_cyclase"/>
</dbReference>
<dbReference type="GO" id="GO:0071897">
    <property type="term" value="P:DNA biosynthetic process"/>
    <property type="evidence" value="ECO:0007669"/>
    <property type="project" value="UniProtKB-ARBA"/>
</dbReference>
<accession>A0A7R8ZPT5</accession>
<dbReference type="InterPro" id="IPR032418">
    <property type="entry name" value="E1_FCCH"/>
</dbReference>
<dbReference type="Pfam" id="PF00899">
    <property type="entry name" value="ThiF"/>
    <property type="match status" value="1"/>
</dbReference>
<dbReference type="Gene3D" id="2.40.30.180">
    <property type="entry name" value="Ubiquitin-activating enzyme E1, FCCH domain"/>
    <property type="match status" value="1"/>
</dbReference>
<dbReference type="SUPFAM" id="SSF69572">
    <property type="entry name" value="Activating enzymes of the ubiquitin-like proteins"/>
    <property type="match status" value="1"/>
</dbReference>
<dbReference type="FunFam" id="3.50.50.80:FF:000001">
    <property type="entry name" value="ubiquitin-like modifier-activating enzyme 1"/>
    <property type="match status" value="1"/>
</dbReference>
<evidence type="ECO:0000256" key="2">
    <source>
        <dbReference type="ARBA" id="ARBA00005673"/>
    </source>
</evidence>
<dbReference type="InterPro" id="IPR043502">
    <property type="entry name" value="DNA/RNA_pol_sf"/>
</dbReference>
<dbReference type="InterPro" id="IPR008042">
    <property type="entry name" value="Retrotrans_Pao"/>
</dbReference>
<gene>
    <name evidence="8" type="ORF">CTOB1V02_LOCUS5696</name>
</gene>
<evidence type="ECO:0000256" key="3">
    <source>
        <dbReference type="ARBA" id="ARBA00022598"/>
    </source>
</evidence>
<dbReference type="FunFam" id="2.40.30.180:FF:000001">
    <property type="entry name" value="ubiquitin-like modifier-activating enzyme 1"/>
    <property type="match status" value="1"/>
</dbReference>
<feature type="domain" description="Reverse transcriptase" evidence="4">
    <location>
        <begin position="990"/>
        <end position="1104"/>
    </location>
</feature>
<feature type="domain" description="Ubiquitin-activating enzyme E1 FCCH" evidence="6">
    <location>
        <begin position="248"/>
        <end position="317"/>
    </location>
</feature>
<dbReference type="Gene3D" id="3.10.10.10">
    <property type="entry name" value="HIV Type 1 Reverse Transcriptase, subunit A, domain 1"/>
    <property type="match status" value="1"/>
</dbReference>
<feature type="domain" description="Ubiquitin-activating enzyme E1 four-helix bundle" evidence="7">
    <location>
        <begin position="318"/>
        <end position="371"/>
    </location>
</feature>
<dbReference type="InterPro" id="IPR032420">
    <property type="entry name" value="E1_4HB"/>
</dbReference>
<dbReference type="GO" id="GO:0032446">
    <property type="term" value="P:protein modification by small protein conjugation"/>
    <property type="evidence" value="ECO:0007669"/>
    <property type="project" value="UniProtKB-ARBA"/>
</dbReference>
<evidence type="ECO:0000259" key="4">
    <source>
        <dbReference type="Pfam" id="PF00078"/>
    </source>
</evidence>
<reference evidence="8" key="1">
    <citation type="submission" date="2020-11" db="EMBL/GenBank/DDBJ databases">
        <authorList>
            <person name="Tran Van P."/>
        </authorList>
    </citation>
    <scope>NUCLEOTIDE SEQUENCE</scope>
</reference>
<dbReference type="GO" id="GO:0008641">
    <property type="term" value="F:ubiquitin-like modifier activating enzyme activity"/>
    <property type="evidence" value="ECO:0007669"/>
    <property type="project" value="InterPro"/>
</dbReference>
<evidence type="ECO:0000259" key="6">
    <source>
        <dbReference type="Pfam" id="PF16190"/>
    </source>
</evidence>
<name>A0A7R8ZPT5_9CRUS</name>
<dbReference type="PANTHER" id="PTHR47331">
    <property type="entry name" value="PHD-TYPE DOMAIN-CONTAINING PROTEIN"/>
    <property type="match status" value="1"/>
</dbReference>
<dbReference type="InterPro" id="IPR035985">
    <property type="entry name" value="Ubiquitin-activating_enz"/>
</dbReference>
<evidence type="ECO:0000259" key="5">
    <source>
        <dbReference type="Pfam" id="PF00899"/>
    </source>
</evidence>
<dbReference type="Pfam" id="PF16191">
    <property type="entry name" value="E1_4HB"/>
    <property type="match status" value="1"/>
</dbReference>
<protein>
    <submittedName>
        <fullName evidence="8">Uncharacterized protein</fullName>
    </submittedName>
</protein>
<dbReference type="Gene3D" id="3.50.50.80">
    <property type="entry name" value="Ubiquitin-activating enzyme E1, inactive adenylation domain, subdomain 1"/>
    <property type="match status" value="1"/>
</dbReference>
<proteinExistence type="inferred from homology"/>
<dbReference type="OrthoDB" id="10252231at2759"/>
<feature type="domain" description="THIF-type NAD/FAD binding fold" evidence="5">
    <location>
        <begin position="65"/>
        <end position="149"/>
    </location>
</feature>
<dbReference type="InterPro" id="IPR042449">
    <property type="entry name" value="Ub-E1_IAD_1"/>
</dbReference>
<comment type="similarity">
    <text evidence="2">Belongs to the ubiquitin-activating E1 family.</text>
</comment>
<comment type="pathway">
    <text evidence="1">Protein modification; protein ubiquitination.</text>
</comment>
<evidence type="ECO:0000313" key="8">
    <source>
        <dbReference type="EMBL" id="CAD7227799.1"/>
    </source>
</evidence>
<dbReference type="SUPFAM" id="SSF56672">
    <property type="entry name" value="DNA/RNA polymerases"/>
    <property type="match status" value="1"/>
</dbReference>
<dbReference type="Pfam" id="PF00078">
    <property type="entry name" value="RVT_1"/>
    <property type="match status" value="1"/>
</dbReference>
<dbReference type="InterPro" id="IPR000477">
    <property type="entry name" value="RT_dom"/>
</dbReference>
<dbReference type="InterPro" id="IPR005312">
    <property type="entry name" value="DUF1759"/>
</dbReference>
<organism evidence="8">
    <name type="scientific">Cyprideis torosa</name>
    <dbReference type="NCBI Taxonomy" id="163714"/>
    <lineage>
        <taxon>Eukaryota</taxon>
        <taxon>Metazoa</taxon>
        <taxon>Ecdysozoa</taxon>
        <taxon>Arthropoda</taxon>
        <taxon>Crustacea</taxon>
        <taxon>Oligostraca</taxon>
        <taxon>Ostracoda</taxon>
        <taxon>Podocopa</taxon>
        <taxon>Podocopida</taxon>
        <taxon>Cytherocopina</taxon>
        <taxon>Cytheroidea</taxon>
        <taxon>Cytherideidae</taxon>
        <taxon>Cyprideis</taxon>
    </lineage>
</organism>
<dbReference type="InterPro" id="IPR042302">
    <property type="entry name" value="E1_FCCH_sf"/>
</dbReference>
<dbReference type="Pfam" id="PF13650">
    <property type="entry name" value="Asp_protease_2"/>
    <property type="match status" value="1"/>
</dbReference>